<dbReference type="PANTHER" id="PTHR37815:SF3">
    <property type="entry name" value="UPF0397 PROTEIN SPR0429"/>
    <property type="match status" value="1"/>
</dbReference>
<evidence type="ECO:0000256" key="2">
    <source>
        <dbReference type="ARBA" id="ARBA00022989"/>
    </source>
</evidence>
<evidence type="ECO:0000313" key="5">
    <source>
        <dbReference type="Proteomes" id="UP000076480"/>
    </source>
</evidence>
<accession>A0A166HB55</accession>
<dbReference type="Gene3D" id="1.10.1760.20">
    <property type="match status" value="1"/>
</dbReference>
<dbReference type="EMBL" id="JYDC01000032">
    <property type="protein sequence ID" value="KZL41783.1"/>
    <property type="molecule type" value="Genomic_DNA"/>
</dbReference>
<dbReference type="PATRIC" id="fig|33960.6.peg.1568"/>
<protein>
    <submittedName>
        <fullName evidence="4">Membrane protein</fullName>
    </submittedName>
</protein>
<reference evidence="4 5" key="1">
    <citation type="submission" date="2015-02" db="EMBL/GenBank/DDBJ databases">
        <title>Draft genome sequence of Lactobacillus collinoides CUPV2371 isolated from a natural cider, the first genome sequence of a strain of this species.</title>
        <authorList>
            <person name="Puertas A.I."/>
            <person name="Spano G."/>
            <person name="Capozzi V."/>
            <person name="Lamontanara A."/>
            <person name="Orru L."/>
            <person name="Duenas M.T."/>
        </authorList>
    </citation>
    <scope>NUCLEOTIDE SEQUENCE [LARGE SCALE GENOMIC DNA]</scope>
    <source>
        <strain evidence="4 5">237</strain>
    </source>
</reference>
<feature type="transmembrane region" description="Helical" evidence="3">
    <location>
        <begin position="131"/>
        <end position="157"/>
    </location>
</feature>
<proteinExistence type="predicted"/>
<feature type="transmembrane region" description="Helical" evidence="3">
    <location>
        <begin position="78"/>
        <end position="99"/>
    </location>
</feature>
<keyword evidence="3" id="KW-0472">Membrane</keyword>
<dbReference type="InterPro" id="IPR009825">
    <property type="entry name" value="ECF_substrate-spec-like"/>
</dbReference>
<keyword evidence="2 3" id="KW-1133">Transmembrane helix</keyword>
<comment type="caution">
    <text evidence="4">The sequence shown here is derived from an EMBL/GenBank/DDBJ whole genome shotgun (WGS) entry which is preliminary data.</text>
</comment>
<keyword evidence="1 3" id="KW-0812">Transmembrane</keyword>
<feature type="transmembrane region" description="Helical" evidence="3">
    <location>
        <begin position="14"/>
        <end position="35"/>
    </location>
</feature>
<name>A0A166HB55_SECCO</name>
<organism evidence="4 5">
    <name type="scientific">Secundilactobacillus collinoides</name>
    <name type="common">Lactobacillus collinoides</name>
    <dbReference type="NCBI Taxonomy" id="33960"/>
    <lineage>
        <taxon>Bacteria</taxon>
        <taxon>Bacillati</taxon>
        <taxon>Bacillota</taxon>
        <taxon>Bacilli</taxon>
        <taxon>Lactobacillales</taxon>
        <taxon>Lactobacillaceae</taxon>
        <taxon>Secundilactobacillus</taxon>
    </lineage>
</organism>
<dbReference type="Proteomes" id="UP000076480">
    <property type="component" value="Unassembled WGS sequence"/>
</dbReference>
<keyword evidence="5" id="KW-1185">Reference proteome</keyword>
<dbReference type="AlphaFoldDB" id="A0A166HB55"/>
<dbReference type="PANTHER" id="PTHR37815">
    <property type="entry name" value="UPF0397 PROTEIN BC_2624-RELATED"/>
    <property type="match status" value="1"/>
</dbReference>
<dbReference type="Pfam" id="PF07155">
    <property type="entry name" value="ECF-ribofla_trS"/>
    <property type="match status" value="1"/>
</dbReference>
<sequence length="171" mass="18107">MGLGNSKHTSTREVVYLAMLVAVTVVISRFFLIPVPMTHGNVNLCDAGIFIAALLLGRKQGAIVGALSGFLLDLISGYSQYMFFSLVVHGLEGFVAGWIGAGKSRGIKILAMVVGTVVMVAGYFLTDSLLYHVSVGLIGVPTNFIQGILGGVVAYLVSIPLENRLPHLLDS</sequence>
<evidence type="ECO:0000313" key="4">
    <source>
        <dbReference type="EMBL" id="KZL41783.1"/>
    </source>
</evidence>
<evidence type="ECO:0000256" key="3">
    <source>
        <dbReference type="SAM" id="Phobius"/>
    </source>
</evidence>
<feature type="transmembrane region" description="Helical" evidence="3">
    <location>
        <begin position="106"/>
        <end position="125"/>
    </location>
</feature>
<dbReference type="GO" id="GO:0016020">
    <property type="term" value="C:membrane"/>
    <property type="evidence" value="ECO:0007669"/>
    <property type="project" value="InterPro"/>
</dbReference>
<evidence type="ECO:0000256" key="1">
    <source>
        <dbReference type="ARBA" id="ARBA00022692"/>
    </source>
</evidence>
<gene>
    <name evidence="4" type="ORF">TY91_05160</name>
</gene>